<dbReference type="InParanoid" id="B4J556"/>
<feature type="chain" id="PRO_5002808111" evidence="2">
    <location>
        <begin position="22"/>
        <end position="136"/>
    </location>
</feature>
<dbReference type="eggNOG" id="ENOG502R26R">
    <property type="taxonomic scope" value="Eukaryota"/>
</dbReference>
<dbReference type="PhylomeDB" id="B4J556"/>
<protein>
    <submittedName>
        <fullName evidence="3">GH21014</fullName>
    </submittedName>
</protein>
<dbReference type="Proteomes" id="UP000001070">
    <property type="component" value="Unassembled WGS sequence"/>
</dbReference>
<proteinExistence type="predicted"/>
<reference evidence="3 4" key="1">
    <citation type="journal article" date="2007" name="Nature">
        <title>Evolution of genes and genomes on the Drosophila phylogeny.</title>
        <authorList>
            <consortium name="Drosophila 12 Genomes Consortium"/>
            <person name="Clark A.G."/>
            <person name="Eisen M.B."/>
            <person name="Smith D.R."/>
            <person name="Bergman C.M."/>
            <person name="Oliver B."/>
            <person name="Markow T.A."/>
            <person name="Kaufman T.C."/>
            <person name="Kellis M."/>
            <person name="Gelbart W."/>
            <person name="Iyer V.N."/>
            <person name="Pollard D.A."/>
            <person name="Sackton T.B."/>
            <person name="Larracuente A.M."/>
            <person name="Singh N.D."/>
            <person name="Abad J.P."/>
            <person name="Abt D.N."/>
            <person name="Adryan B."/>
            <person name="Aguade M."/>
            <person name="Akashi H."/>
            <person name="Anderson W.W."/>
            <person name="Aquadro C.F."/>
            <person name="Ardell D.H."/>
            <person name="Arguello R."/>
            <person name="Artieri C.G."/>
            <person name="Barbash D.A."/>
            <person name="Barker D."/>
            <person name="Barsanti P."/>
            <person name="Batterham P."/>
            <person name="Batzoglou S."/>
            <person name="Begun D."/>
            <person name="Bhutkar A."/>
            <person name="Blanco E."/>
            <person name="Bosak S.A."/>
            <person name="Bradley R.K."/>
            <person name="Brand A.D."/>
            <person name="Brent M.R."/>
            <person name="Brooks A.N."/>
            <person name="Brown R.H."/>
            <person name="Butlin R.K."/>
            <person name="Caggese C."/>
            <person name="Calvi B.R."/>
            <person name="Bernardo de Carvalho A."/>
            <person name="Caspi A."/>
            <person name="Castrezana S."/>
            <person name="Celniker S.E."/>
            <person name="Chang J.L."/>
            <person name="Chapple C."/>
            <person name="Chatterji S."/>
            <person name="Chinwalla A."/>
            <person name="Civetta A."/>
            <person name="Clifton S.W."/>
            <person name="Comeron J.M."/>
            <person name="Costello J.C."/>
            <person name="Coyne J.A."/>
            <person name="Daub J."/>
            <person name="David R.G."/>
            <person name="Delcher A.L."/>
            <person name="Delehaunty K."/>
            <person name="Do C.B."/>
            <person name="Ebling H."/>
            <person name="Edwards K."/>
            <person name="Eickbush T."/>
            <person name="Evans J.D."/>
            <person name="Filipski A."/>
            <person name="Findeiss S."/>
            <person name="Freyhult E."/>
            <person name="Fulton L."/>
            <person name="Fulton R."/>
            <person name="Garcia A.C."/>
            <person name="Gardiner A."/>
            <person name="Garfield D.A."/>
            <person name="Garvin B.E."/>
            <person name="Gibson G."/>
            <person name="Gilbert D."/>
            <person name="Gnerre S."/>
            <person name="Godfrey J."/>
            <person name="Good R."/>
            <person name="Gotea V."/>
            <person name="Gravely B."/>
            <person name="Greenberg A.J."/>
            <person name="Griffiths-Jones S."/>
            <person name="Gross S."/>
            <person name="Guigo R."/>
            <person name="Gustafson E.A."/>
            <person name="Haerty W."/>
            <person name="Hahn M.W."/>
            <person name="Halligan D.L."/>
            <person name="Halpern A.L."/>
            <person name="Halter G.M."/>
            <person name="Han M.V."/>
            <person name="Heger A."/>
            <person name="Hillier L."/>
            <person name="Hinrichs A.S."/>
            <person name="Holmes I."/>
            <person name="Hoskins R.A."/>
            <person name="Hubisz M.J."/>
            <person name="Hultmark D."/>
            <person name="Huntley M.A."/>
            <person name="Jaffe D.B."/>
            <person name="Jagadeeshan S."/>
            <person name="Jeck W.R."/>
            <person name="Johnson J."/>
            <person name="Jones C.D."/>
            <person name="Jordan W.C."/>
            <person name="Karpen G.H."/>
            <person name="Kataoka E."/>
            <person name="Keightley P.D."/>
            <person name="Kheradpour P."/>
            <person name="Kirkness E.F."/>
            <person name="Koerich L.B."/>
            <person name="Kristiansen K."/>
            <person name="Kudrna D."/>
            <person name="Kulathinal R.J."/>
            <person name="Kumar S."/>
            <person name="Kwok R."/>
            <person name="Lander E."/>
            <person name="Langley C.H."/>
            <person name="Lapoint R."/>
            <person name="Lazzaro B.P."/>
            <person name="Lee S.J."/>
            <person name="Levesque L."/>
            <person name="Li R."/>
            <person name="Lin C.F."/>
            <person name="Lin M.F."/>
            <person name="Lindblad-Toh K."/>
            <person name="Llopart A."/>
            <person name="Long M."/>
            <person name="Low L."/>
            <person name="Lozovsky E."/>
            <person name="Lu J."/>
            <person name="Luo M."/>
            <person name="Machado C.A."/>
            <person name="Makalowski W."/>
            <person name="Marzo M."/>
            <person name="Matsuda M."/>
            <person name="Matzkin L."/>
            <person name="McAllister B."/>
            <person name="McBride C.S."/>
            <person name="McKernan B."/>
            <person name="McKernan K."/>
            <person name="Mendez-Lago M."/>
            <person name="Minx P."/>
            <person name="Mollenhauer M.U."/>
            <person name="Montooth K."/>
            <person name="Mount S.M."/>
            <person name="Mu X."/>
            <person name="Myers E."/>
            <person name="Negre B."/>
            <person name="Newfeld S."/>
            <person name="Nielsen R."/>
            <person name="Noor M.A."/>
            <person name="O'Grady P."/>
            <person name="Pachter L."/>
            <person name="Papaceit M."/>
            <person name="Parisi M.J."/>
            <person name="Parisi M."/>
            <person name="Parts L."/>
            <person name="Pedersen J.S."/>
            <person name="Pesole G."/>
            <person name="Phillippy A.M."/>
            <person name="Ponting C.P."/>
            <person name="Pop M."/>
            <person name="Porcelli D."/>
            <person name="Powell J.R."/>
            <person name="Prohaska S."/>
            <person name="Pruitt K."/>
            <person name="Puig M."/>
            <person name="Quesneville H."/>
            <person name="Ram K.R."/>
            <person name="Rand D."/>
            <person name="Rasmussen M.D."/>
            <person name="Reed L.K."/>
            <person name="Reenan R."/>
            <person name="Reily A."/>
            <person name="Remington K.A."/>
            <person name="Rieger T.T."/>
            <person name="Ritchie M.G."/>
            <person name="Robin C."/>
            <person name="Rogers Y.H."/>
            <person name="Rohde C."/>
            <person name="Rozas J."/>
            <person name="Rubenfield M.J."/>
            <person name="Ruiz A."/>
            <person name="Russo S."/>
            <person name="Salzberg S.L."/>
            <person name="Sanchez-Gracia A."/>
            <person name="Saranga D.J."/>
            <person name="Sato H."/>
            <person name="Schaeffer S.W."/>
            <person name="Schatz M.C."/>
            <person name="Schlenke T."/>
            <person name="Schwartz R."/>
            <person name="Segarra C."/>
            <person name="Singh R.S."/>
            <person name="Sirot L."/>
            <person name="Sirota M."/>
            <person name="Sisneros N.B."/>
            <person name="Smith C.D."/>
            <person name="Smith T.F."/>
            <person name="Spieth J."/>
            <person name="Stage D.E."/>
            <person name="Stark A."/>
            <person name="Stephan W."/>
            <person name="Strausberg R.L."/>
            <person name="Strempel S."/>
            <person name="Sturgill D."/>
            <person name="Sutton G."/>
            <person name="Sutton G.G."/>
            <person name="Tao W."/>
            <person name="Teichmann S."/>
            <person name="Tobari Y.N."/>
            <person name="Tomimura Y."/>
            <person name="Tsolas J.M."/>
            <person name="Valente V.L."/>
            <person name="Venter E."/>
            <person name="Venter J.C."/>
            <person name="Vicario S."/>
            <person name="Vieira F.G."/>
            <person name="Vilella A.J."/>
            <person name="Villasante A."/>
            <person name="Walenz B."/>
            <person name="Wang J."/>
            <person name="Wasserman M."/>
            <person name="Watts T."/>
            <person name="Wilson D."/>
            <person name="Wilson R.K."/>
            <person name="Wing R.A."/>
            <person name="Wolfner M.F."/>
            <person name="Wong A."/>
            <person name="Wong G.K."/>
            <person name="Wu C.I."/>
            <person name="Wu G."/>
            <person name="Yamamoto D."/>
            <person name="Yang H.P."/>
            <person name="Yang S.P."/>
            <person name="Yorke J.A."/>
            <person name="Yoshida K."/>
            <person name="Zdobnov E."/>
            <person name="Zhang P."/>
            <person name="Zhang Y."/>
            <person name="Zimin A.V."/>
            <person name="Baldwin J."/>
            <person name="Abdouelleil A."/>
            <person name="Abdulkadir J."/>
            <person name="Abebe A."/>
            <person name="Abera B."/>
            <person name="Abreu J."/>
            <person name="Acer S.C."/>
            <person name="Aftuck L."/>
            <person name="Alexander A."/>
            <person name="An P."/>
            <person name="Anderson E."/>
            <person name="Anderson S."/>
            <person name="Arachi H."/>
            <person name="Azer M."/>
            <person name="Bachantsang P."/>
            <person name="Barry A."/>
            <person name="Bayul T."/>
            <person name="Berlin A."/>
            <person name="Bessette D."/>
            <person name="Bloom T."/>
            <person name="Blye J."/>
            <person name="Boguslavskiy L."/>
            <person name="Bonnet C."/>
            <person name="Boukhgalter B."/>
            <person name="Bourzgui I."/>
            <person name="Brown A."/>
            <person name="Cahill P."/>
            <person name="Channer S."/>
            <person name="Cheshatsang Y."/>
            <person name="Chuda L."/>
            <person name="Citroen M."/>
            <person name="Collymore A."/>
            <person name="Cooke P."/>
            <person name="Costello M."/>
            <person name="D'Aco K."/>
            <person name="Daza R."/>
            <person name="De Haan G."/>
            <person name="DeGray S."/>
            <person name="DeMaso C."/>
            <person name="Dhargay N."/>
            <person name="Dooley K."/>
            <person name="Dooley E."/>
            <person name="Doricent M."/>
            <person name="Dorje P."/>
            <person name="Dorjee K."/>
            <person name="Dupes A."/>
            <person name="Elong R."/>
            <person name="Falk J."/>
            <person name="Farina A."/>
            <person name="Faro S."/>
            <person name="Ferguson D."/>
            <person name="Fisher S."/>
            <person name="Foley C.D."/>
            <person name="Franke A."/>
            <person name="Friedrich D."/>
            <person name="Gadbois L."/>
            <person name="Gearin G."/>
            <person name="Gearin C.R."/>
            <person name="Giannoukos G."/>
            <person name="Goode T."/>
            <person name="Graham J."/>
            <person name="Grandbois E."/>
            <person name="Grewal S."/>
            <person name="Gyaltsen K."/>
            <person name="Hafez N."/>
            <person name="Hagos B."/>
            <person name="Hall J."/>
            <person name="Henson C."/>
            <person name="Hollinger A."/>
            <person name="Honan T."/>
            <person name="Huard M.D."/>
            <person name="Hughes L."/>
            <person name="Hurhula B."/>
            <person name="Husby M.E."/>
            <person name="Kamat A."/>
            <person name="Kanga B."/>
            <person name="Kashin S."/>
            <person name="Khazanovich D."/>
            <person name="Kisner P."/>
            <person name="Lance K."/>
            <person name="Lara M."/>
            <person name="Lee W."/>
            <person name="Lennon N."/>
            <person name="Letendre F."/>
            <person name="LeVine R."/>
            <person name="Lipovsky A."/>
            <person name="Liu X."/>
            <person name="Liu J."/>
            <person name="Liu S."/>
            <person name="Lokyitsang T."/>
            <person name="Lokyitsang Y."/>
            <person name="Lubonja R."/>
            <person name="Lui A."/>
            <person name="MacDonald P."/>
            <person name="Magnisalis V."/>
            <person name="Maru K."/>
            <person name="Matthews C."/>
            <person name="McCusker W."/>
            <person name="McDonough S."/>
            <person name="Mehta T."/>
            <person name="Meldrim J."/>
            <person name="Meneus L."/>
            <person name="Mihai O."/>
            <person name="Mihalev A."/>
            <person name="Mihova T."/>
            <person name="Mittelman R."/>
            <person name="Mlenga V."/>
            <person name="Montmayeur A."/>
            <person name="Mulrain L."/>
            <person name="Navidi A."/>
            <person name="Naylor J."/>
            <person name="Negash T."/>
            <person name="Nguyen T."/>
            <person name="Nguyen N."/>
            <person name="Nicol R."/>
            <person name="Norbu C."/>
            <person name="Norbu N."/>
            <person name="Novod N."/>
            <person name="O'Neill B."/>
            <person name="Osman S."/>
            <person name="Markiewicz E."/>
            <person name="Oyono O.L."/>
            <person name="Patti C."/>
            <person name="Phunkhang P."/>
            <person name="Pierre F."/>
            <person name="Priest M."/>
            <person name="Raghuraman S."/>
            <person name="Rege F."/>
            <person name="Reyes R."/>
            <person name="Rise C."/>
            <person name="Rogov P."/>
            <person name="Ross K."/>
            <person name="Ryan E."/>
            <person name="Settipalli S."/>
            <person name="Shea T."/>
            <person name="Sherpa N."/>
            <person name="Shi L."/>
            <person name="Shih D."/>
            <person name="Sparrow T."/>
            <person name="Spaulding J."/>
            <person name="Stalker J."/>
            <person name="Stange-Thomann N."/>
            <person name="Stavropoulos S."/>
            <person name="Stone C."/>
            <person name="Strader C."/>
            <person name="Tesfaye S."/>
            <person name="Thomson T."/>
            <person name="Thoulutsang Y."/>
            <person name="Thoulutsang D."/>
            <person name="Topham K."/>
            <person name="Topping I."/>
            <person name="Tsamla T."/>
            <person name="Vassiliev H."/>
            <person name="Vo A."/>
            <person name="Wangchuk T."/>
            <person name="Wangdi T."/>
            <person name="Weiand M."/>
            <person name="Wilkinson J."/>
            <person name="Wilson A."/>
            <person name="Yadav S."/>
            <person name="Young G."/>
            <person name="Yu Q."/>
            <person name="Zembek L."/>
            <person name="Zhong D."/>
            <person name="Zimmer A."/>
            <person name="Zwirko Z."/>
            <person name="Jaffe D.B."/>
            <person name="Alvarez P."/>
            <person name="Brockman W."/>
            <person name="Butler J."/>
            <person name="Chin C."/>
            <person name="Gnerre S."/>
            <person name="Grabherr M."/>
            <person name="Kleber M."/>
            <person name="Mauceli E."/>
            <person name="MacCallum I."/>
        </authorList>
    </citation>
    <scope>NUCLEOTIDE SEQUENCE [LARGE SCALE GENOMIC DNA]</scope>
    <source>
        <strain evidence="4">Tucson 15287-2541.00</strain>
    </source>
</reference>
<evidence type="ECO:0000256" key="2">
    <source>
        <dbReference type="SAM" id="SignalP"/>
    </source>
</evidence>
<evidence type="ECO:0000313" key="4">
    <source>
        <dbReference type="Proteomes" id="UP000001070"/>
    </source>
</evidence>
<feature type="signal peptide" evidence="2">
    <location>
        <begin position="1"/>
        <end position="21"/>
    </location>
</feature>
<dbReference type="HOGENOM" id="CLU_155443_0_0_1"/>
<feature type="compositionally biased region" description="Polar residues" evidence="1">
    <location>
        <begin position="74"/>
        <end position="83"/>
    </location>
</feature>
<dbReference type="OrthoDB" id="7863876at2759"/>
<evidence type="ECO:0000313" key="3">
    <source>
        <dbReference type="EMBL" id="EDW00682.1"/>
    </source>
</evidence>
<sequence length="136" mass="14917">MHPKAIHTLILFIVACWSVCGVELRLYSPTSKYDRIVFPVDNDEPMFNYYNETSSTTSTTSTTTTSSSSITTTESPLNKTSMASEEVHPLKNISSITTTTATTTELPNLDNRILLDTDAACQPGFSLRAGRCRKSA</sequence>
<feature type="compositionally biased region" description="Low complexity" evidence="1">
    <location>
        <begin position="53"/>
        <end position="73"/>
    </location>
</feature>
<feature type="region of interest" description="Disordered" evidence="1">
    <location>
        <begin position="52"/>
        <end position="86"/>
    </location>
</feature>
<dbReference type="AlphaFoldDB" id="B4J556"/>
<keyword evidence="4" id="KW-1185">Reference proteome</keyword>
<dbReference type="OMA" id="TTQKCKP"/>
<keyword evidence="2" id="KW-0732">Signal</keyword>
<evidence type="ECO:0000256" key="1">
    <source>
        <dbReference type="SAM" id="MobiDB-lite"/>
    </source>
</evidence>
<name>B4J556_DROGR</name>
<organism evidence="4">
    <name type="scientific">Drosophila grimshawi</name>
    <name type="common">Hawaiian fruit fly</name>
    <name type="synonym">Idiomyia grimshawi</name>
    <dbReference type="NCBI Taxonomy" id="7222"/>
    <lineage>
        <taxon>Eukaryota</taxon>
        <taxon>Metazoa</taxon>
        <taxon>Ecdysozoa</taxon>
        <taxon>Arthropoda</taxon>
        <taxon>Hexapoda</taxon>
        <taxon>Insecta</taxon>
        <taxon>Pterygota</taxon>
        <taxon>Neoptera</taxon>
        <taxon>Endopterygota</taxon>
        <taxon>Diptera</taxon>
        <taxon>Brachycera</taxon>
        <taxon>Muscomorpha</taxon>
        <taxon>Ephydroidea</taxon>
        <taxon>Drosophilidae</taxon>
        <taxon>Drosophila</taxon>
        <taxon>Hawaiian Drosophila</taxon>
    </lineage>
</organism>
<gene>
    <name evidence="3" type="primary">Dgri\GH21014</name>
    <name evidence="3" type="ORF">Dgri_GH21014</name>
</gene>
<dbReference type="PROSITE" id="PS51257">
    <property type="entry name" value="PROKAR_LIPOPROTEIN"/>
    <property type="match status" value="1"/>
</dbReference>
<dbReference type="EMBL" id="CH916367">
    <property type="protein sequence ID" value="EDW00682.1"/>
    <property type="molecule type" value="Genomic_DNA"/>
</dbReference>
<accession>B4J556</accession>
<dbReference type="STRING" id="7222.B4J556"/>